<evidence type="ECO:0000313" key="1">
    <source>
        <dbReference type="EMBL" id="PHU37819.1"/>
    </source>
</evidence>
<organism evidence="1 2">
    <name type="scientific">Agathobacter ruminis</name>
    <dbReference type="NCBI Taxonomy" id="1712665"/>
    <lineage>
        <taxon>Bacteria</taxon>
        <taxon>Bacillati</taxon>
        <taxon>Bacillota</taxon>
        <taxon>Clostridia</taxon>
        <taxon>Lachnospirales</taxon>
        <taxon>Lachnospiraceae</taxon>
        <taxon>Agathobacter</taxon>
    </lineage>
</organism>
<dbReference type="NCBIfam" id="TIGR01668">
    <property type="entry name" value="YqeG_hyp_ppase"/>
    <property type="match status" value="1"/>
</dbReference>
<reference evidence="1 2" key="2">
    <citation type="submission" date="2017-10" db="EMBL/GenBank/DDBJ databases">
        <authorList>
            <person name="Banno H."/>
            <person name="Chua N.-H."/>
        </authorList>
    </citation>
    <scope>NUCLEOTIDE SEQUENCE [LARGE SCALE GENOMIC DNA]</scope>
    <source>
        <strain evidence="1 2">JK623</strain>
    </source>
</reference>
<dbReference type="AlphaFoldDB" id="A0A2G3E3I8"/>
<dbReference type="InterPro" id="IPR010021">
    <property type="entry name" value="PGPP1/Gep4"/>
</dbReference>
<dbReference type="InterPro" id="IPR006549">
    <property type="entry name" value="HAD-SF_hydro_IIIA"/>
</dbReference>
<keyword evidence="2" id="KW-1185">Reference proteome</keyword>
<dbReference type="Gene3D" id="3.40.50.1000">
    <property type="entry name" value="HAD superfamily/HAD-like"/>
    <property type="match status" value="1"/>
</dbReference>
<name>A0A2G3E3I8_9FIRM</name>
<dbReference type="GO" id="GO:0008962">
    <property type="term" value="F:phosphatidylglycerophosphatase activity"/>
    <property type="evidence" value="ECO:0007669"/>
    <property type="project" value="InterPro"/>
</dbReference>
<proteinExistence type="predicted"/>
<evidence type="ECO:0000313" key="2">
    <source>
        <dbReference type="Proteomes" id="UP000224563"/>
    </source>
</evidence>
<protein>
    <submittedName>
        <fullName evidence="1">YqeG family HAD IIIA-type phosphatase</fullName>
    </submittedName>
</protein>
<dbReference type="Proteomes" id="UP000224563">
    <property type="component" value="Unassembled WGS sequence"/>
</dbReference>
<dbReference type="PANTHER" id="PTHR35788">
    <property type="entry name" value="EXPORTED PROTEIN-RELATED"/>
    <property type="match status" value="1"/>
</dbReference>
<dbReference type="NCBIfam" id="TIGR01662">
    <property type="entry name" value="HAD-SF-IIIA"/>
    <property type="match status" value="1"/>
</dbReference>
<dbReference type="InterPro" id="IPR052913">
    <property type="entry name" value="Glycopeptide_resist_protein"/>
</dbReference>
<dbReference type="SUPFAM" id="SSF56784">
    <property type="entry name" value="HAD-like"/>
    <property type="match status" value="1"/>
</dbReference>
<comment type="caution">
    <text evidence="1">The sequence shown here is derived from an EMBL/GenBank/DDBJ whole genome shotgun (WGS) entry which is preliminary data.</text>
</comment>
<accession>A0A2G3E3I8</accession>
<dbReference type="Pfam" id="PF04294">
    <property type="entry name" value="VanW"/>
    <property type="match status" value="1"/>
</dbReference>
<dbReference type="RefSeq" id="WP_099385986.1">
    <property type="nucleotide sequence ID" value="NZ_JANSWH010000011.1"/>
</dbReference>
<dbReference type="PANTHER" id="PTHR35788:SF1">
    <property type="entry name" value="EXPORTED PROTEIN"/>
    <property type="match status" value="1"/>
</dbReference>
<dbReference type="InterPro" id="IPR007391">
    <property type="entry name" value="Vancomycin_resist_VanW"/>
</dbReference>
<dbReference type="EMBL" id="PDYG01000029">
    <property type="protein sequence ID" value="PHU37819.1"/>
    <property type="molecule type" value="Genomic_DNA"/>
</dbReference>
<dbReference type="Pfam" id="PF00702">
    <property type="entry name" value="Hydrolase"/>
    <property type="match status" value="1"/>
</dbReference>
<dbReference type="InterPro" id="IPR036412">
    <property type="entry name" value="HAD-like_sf"/>
</dbReference>
<reference evidence="1 2" key="1">
    <citation type="submission" date="2017-10" db="EMBL/GenBank/DDBJ databases">
        <title>Resolving the taxonomy of Roseburia spp., Eubacterium rectale and Agathobacter spp. through phylogenomic analysis.</title>
        <authorList>
            <person name="Sheridan P.O."/>
            <person name="Walker A.W."/>
            <person name="Duncan S.H."/>
            <person name="Scott K.P."/>
            <person name="Toole P.W.O."/>
            <person name="Luis P."/>
            <person name="Flint H.J."/>
        </authorList>
    </citation>
    <scope>NUCLEOTIDE SEQUENCE [LARGE SCALE GENOMIC DNA]</scope>
    <source>
        <strain evidence="1 2">JK623</strain>
    </source>
</reference>
<dbReference type="InterPro" id="IPR023214">
    <property type="entry name" value="HAD_sf"/>
</dbReference>
<gene>
    <name evidence="1" type="ORF">CSX02_05865</name>
</gene>
<sequence length="438" mass="50593">MLNKFYPDMYVNSVFEIPFDRLYEKGYRGLILDIDLTLVPHNADATPEIEILFQMIRAIGFKTVLLSDNSKERIERFNRNIGSDYIAEADKPNRVAYLQALKQMNLKPSETICIGDQILKDIYGAKRCGIAGILVRYIGFGDGSPIGRRRRIEAWILKCYRRKRKGKKMFCDINPTCYKISQQKEICKRHFRNLIYRVKYPKEKSTEKYPVVVYEHHNGLIKTGKGIDPVLQNNKAVNIKLAAEAMNGLLIKPGETFSFWKTVGKTTKRRGYRPGRVLVCGKLKPGVGGGLCNLANTLHLLVLHSPLTVTEFHQHSDALAPDPNGIRVPFSAGTSVNYNYVDYRFRNDTNQTFQICAWCEDNQLFAQLRAEEELPERYELVEQNHHFHKEGDKYYRISKIYRHIIDKQSGDVVAKRLVLDNHSEVLFDYDLIPKELIR</sequence>